<feature type="region of interest" description="Disordered" evidence="1">
    <location>
        <begin position="861"/>
        <end position="896"/>
    </location>
</feature>
<dbReference type="AlphaFoldDB" id="A0A6G1HU97"/>
<reference evidence="2" key="1">
    <citation type="journal article" date="2020" name="Stud. Mycol.">
        <title>101 Dothideomycetes genomes: a test case for predicting lifestyles and emergence of pathogens.</title>
        <authorList>
            <person name="Haridas S."/>
            <person name="Albert R."/>
            <person name="Binder M."/>
            <person name="Bloem J."/>
            <person name="Labutti K."/>
            <person name="Salamov A."/>
            <person name="Andreopoulos B."/>
            <person name="Baker S."/>
            <person name="Barry K."/>
            <person name="Bills G."/>
            <person name="Bluhm B."/>
            <person name="Cannon C."/>
            <person name="Castanera R."/>
            <person name="Culley D."/>
            <person name="Daum C."/>
            <person name="Ezra D."/>
            <person name="Gonzalez J."/>
            <person name="Henrissat B."/>
            <person name="Kuo A."/>
            <person name="Liang C."/>
            <person name="Lipzen A."/>
            <person name="Lutzoni F."/>
            <person name="Magnuson J."/>
            <person name="Mondo S."/>
            <person name="Nolan M."/>
            <person name="Ohm R."/>
            <person name="Pangilinan J."/>
            <person name="Park H.-J."/>
            <person name="Ramirez L."/>
            <person name="Alfaro M."/>
            <person name="Sun H."/>
            <person name="Tritt A."/>
            <person name="Yoshinaga Y."/>
            <person name="Zwiers L.-H."/>
            <person name="Turgeon B."/>
            <person name="Goodwin S."/>
            <person name="Spatafora J."/>
            <person name="Crous P."/>
            <person name="Grigoriev I."/>
        </authorList>
    </citation>
    <scope>NUCLEOTIDE SEQUENCE</scope>
    <source>
        <strain evidence="2">CBS 262.69</strain>
    </source>
</reference>
<keyword evidence="3" id="KW-1185">Reference proteome</keyword>
<protein>
    <submittedName>
        <fullName evidence="2">Uncharacterized protein</fullName>
    </submittedName>
</protein>
<feature type="compositionally biased region" description="Polar residues" evidence="1">
    <location>
        <begin position="909"/>
        <end position="944"/>
    </location>
</feature>
<dbReference type="Proteomes" id="UP000799640">
    <property type="component" value="Unassembled WGS sequence"/>
</dbReference>
<feature type="compositionally biased region" description="Low complexity" evidence="1">
    <location>
        <begin position="367"/>
        <end position="383"/>
    </location>
</feature>
<feature type="compositionally biased region" description="Acidic residues" evidence="1">
    <location>
        <begin position="803"/>
        <end position="812"/>
    </location>
</feature>
<evidence type="ECO:0000313" key="2">
    <source>
        <dbReference type="EMBL" id="KAF2399572.1"/>
    </source>
</evidence>
<feature type="compositionally biased region" description="Basic and acidic residues" evidence="1">
    <location>
        <begin position="435"/>
        <end position="445"/>
    </location>
</feature>
<feature type="region of interest" description="Disordered" evidence="1">
    <location>
        <begin position="298"/>
        <end position="318"/>
    </location>
</feature>
<organism evidence="2 3">
    <name type="scientific">Trichodelitschia bisporula</name>
    <dbReference type="NCBI Taxonomy" id="703511"/>
    <lineage>
        <taxon>Eukaryota</taxon>
        <taxon>Fungi</taxon>
        <taxon>Dikarya</taxon>
        <taxon>Ascomycota</taxon>
        <taxon>Pezizomycotina</taxon>
        <taxon>Dothideomycetes</taxon>
        <taxon>Dothideomycetes incertae sedis</taxon>
        <taxon>Phaeotrichales</taxon>
        <taxon>Phaeotrichaceae</taxon>
        <taxon>Trichodelitschia</taxon>
    </lineage>
</organism>
<feature type="compositionally biased region" description="Basic and acidic residues" evidence="1">
    <location>
        <begin position="617"/>
        <end position="639"/>
    </location>
</feature>
<feature type="compositionally biased region" description="Acidic residues" evidence="1">
    <location>
        <begin position="151"/>
        <end position="162"/>
    </location>
</feature>
<sequence>MTRSTRSTARPKSPPNRVAKPSNPRRTSRAVPSTPSRVTRSRSGTADLPDHRPAGAELFNLPDPEALSRSARKARKRTATPSEEPEEPAEPQEPVHPSELDPIEEHAYSTHDLSLVEEDPLEDLQSPVKEEVQEYGFIAINDQSTYPDLAESYDEEAAEDSVGEDRTSRISVTSQSDDEASVQSKDDAAMDSPSRQFSEPDFDTREVGTEEPICLDSDSDNDAAKEDFFESERSPKATSVAQTEQVEIILDSSSSSEAPVDDNPPPATVNRGWEVPADAYEVVACDDAVANEGDEFMHDAGVSSDEEPSSDRVDGVYPYGGAVLHEDLNGIEIDADITAEHPTEIETVEATRAPPVRSPINFSPANASNQQSPPSEAPSSRASPTREMSPLSRLHYLEEQARKIAERRELQSGMARIKAVKAARAQAELAASRVSETHLETKTEETSVVQEQTVQVQSQLNSGTKETVQHIERSAIYRRVETTEAKVPQSPKPLFGSKSFVAPSSHDASDSYSDDDEDDEDARFMLFARSGAQKTALDFGRHQGLSASGASGVVPGSDFPSAQETAKAQKVRRESRRASRRASHQPVQNHQNEEATMAPAGQNGDATPRDGPQIPQTKDDAVADAEMVDRSHEPAEAKRATPRVNGHVRYERRPLDAITVPNITQVGKTFDAPHVRSPPHSTPGSSVNRRPIAFTARMKHRIREAYAAVQDETQRRAFGLLPPEDLEERSMRKKVEEDYHRMLDWERERERLRTRAFAKPTGKATTKRHLDNTEYPQMFGQSITNIGLGGAGTTGRTFALPDDLSDSSDSDQEASPSVGDKRKTNDVGSPEQPQSAKRMRTEESFVKKAALFAASGAPSLMPRALDESTPSHSPLKLPPPARYELSPAQPQFPSLQPEVPQVRFEPAAQYTSQTESPVAHQPTSSSQPLESATMRLQQKASQTYKPKHPSRLRECRAPSPLFIDDSTTLLFEVDYGGDSSMLDADEVPAANMSLVPQLDVVHEVDF</sequence>
<feature type="region of interest" description="Disordered" evidence="1">
    <location>
        <begin position="431"/>
        <end position="451"/>
    </location>
</feature>
<feature type="region of interest" description="Disordered" evidence="1">
    <location>
        <begin position="543"/>
        <end position="644"/>
    </location>
</feature>
<feature type="region of interest" description="Disordered" evidence="1">
    <location>
        <begin position="480"/>
        <end position="518"/>
    </location>
</feature>
<feature type="compositionally biased region" description="Low complexity" evidence="1">
    <location>
        <begin position="31"/>
        <end position="43"/>
    </location>
</feature>
<gene>
    <name evidence="2" type="ORF">EJ06DRAFT_58389</name>
</gene>
<feature type="compositionally biased region" description="Basic and acidic residues" evidence="1">
    <location>
        <begin position="222"/>
        <end position="235"/>
    </location>
</feature>
<feature type="compositionally biased region" description="Polar residues" evidence="1">
    <location>
        <begin position="1"/>
        <end position="10"/>
    </location>
</feature>
<feature type="region of interest" description="Disordered" evidence="1">
    <location>
        <begin position="909"/>
        <end position="952"/>
    </location>
</feature>
<evidence type="ECO:0000313" key="3">
    <source>
        <dbReference type="Proteomes" id="UP000799640"/>
    </source>
</evidence>
<feature type="compositionally biased region" description="Basic residues" evidence="1">
    <location>
        <begin position="569"/>
        <end position="583"/>
    </location>
</feature>
<feature type="compositionally biased region" description="Low complexity" evidence="1">
    <location>
        <begin position="544"/>
        <end position="557"/>
    </location>
</feature>
<feature type="compositionally biased region" description="Basic and acidic residues" evidence="1">
    <location>
        <begin position="96"/>
        <end position="109"/>
    </location>
</feature>
<accession>A0A6G1HU97</accession>
<feature type="compositionally biased region" description="Polar residues" evidence="1">
    <location>
        <begin position="236"/>
        <end position="257"/>
    </location>
</feature>
<proteinExistence type="predicted"/>
<name>A0A6G1HU97_9PEZI</name>
<feature type="region of interest" description="Disordered" evidence="1">
    <location>
        <begin position="1"/>
        <end position="272"/>
    </location>
</feature>
<feature type="region of interest" description="Disordered" evidence="1">
    <location>
        <begin position="797"/>
        <end position="843"/>
    </location>
</feature>
<feature type="region of interest" description="Disordered" evidence="1">
    <location>
        <begin position="337"/>
        <end position="394"/>
    </location>
</feature>
<evidence type="ECO:0000256" key="1">
    <source>
        <dbReference type="SAM" id="MobiDB-lite"/>
    </source>
</evidence>
<dbReference type="EMBL" id="ML996697">
    <property type="protein sequence ID" value="KAF2399572.1"/>
    <property type="molecule type" value="Genomic_DNA"/>
</dbReference>